<feature type="region of interest" description="Disordered" evidence="4">
    <location>
        <begin position="2841"/>
        <end position="2869"/>
    </location>
</feature>
<dbReference type="Gene3D" id="3.10.20.470">
    <property type="match status" value="1"/>
</dbReference>
<keyword evidence="5" id="KW-1133">Transmembrane helix</keyword>
<keyword evidence="5" id="KW-0812">Transmembrane</keyword>
<evidence type="ECO:0000313" key="8">
    <source>
        <dbReference type="EMBL" id="MDF9299415.1"/>
    </source>
</evidence>
<keyword evidence="5" id="KW-0472">Membrane</keyword>
<organism evidence="8 9">
    <name type="scientific">Weissella fermenti</name>
    <dbReference type="NCBI Taxonomy" id="2987699"/>
    <lineage>
        <taxon>Bacteria</taxon>
        <taxon>Bacillati</taxon>
        <taxon>Bacillota</taxon>
        <taxon>Bacilli</taxon>
        <taxon>Lactobacillales</taxon>
        <taxon>Lactobacillaceae</taxon>
        <taxon>Weissella</taxon>
    </lineage>
</organism>
<dbReference type="RefSeq" id="WP_199403945.1">
    <property type="nucleotide sequence ID" value="NZ_JAOZFC020000001.1"/>
</dbReference>
<evidence type="ECO:0000256" key="3">
    <source>
        <dbReference type="SAM" id="Coils"/>
    </source>
</evidence>
<comment type="caution">
    <text evidence="8">The sequence shown here is derived from an EMBL/GenBank/DDBJ whole genome shotgun (WGS) entry which is preliminary data.</text>
</comment>
<dbReference type="InterPro" id="IPR016024">
    <property type="entry name" value="ARM-type_fold"/>
</dbReference>
<evidence type="ECO:0000256" key="5">
    <source>
        <dbReference type="SAM" id="Phobius"/>
    </source>
</evidence>
<keyword evidence="2" id="KW-0677">Repeat</keyword>
<dbReference type="NCBIfam" id="TIGR01167">
    <property type="entry name" value="LPXTG_anchor"/>
    <property type="match status" value="1"/>
</dbReference>
<keyword evidence="9" id="KW-1185">Reference proteome</keyword>
<dbReference type="InterPro" id="IPR041558">
    <property type="entry name" value="MucBP_2"/>
</dbReference>
<accession>A0ABT6D4J9</accession>
<feature type="compositionally biased region" description="Basic and acidic residues" evidence="4">
    <location>
        <begin position="3228"/>
        <end position="3239"/>
    </location>
</feature>
<feature type="region of interest" description="Disordered" evidence="4">
    <location>
        <begin position="3216"/>
        <end position="3252"/>
    </location>
</feature>
<evidence type="ECO:0000256" key="2">
    <source>
        <dbReference type="ARBA" id="ARBA00022737"/>
    </source>
</evidence>
<feature type="coiled-coil region" evidence="3">
    <location>
        <begin position="3530"/>
        <end position="3568"/>
    </location>
</feature>
<dbReference type="Proteomes" id="UP001146336">
    <property type="component" value="Unassembled WGS sequence"/>
</dbReference>
<dbReference type="InterPro" id="IPR022263">
    <property type="entry name" value="KxYKxGKxW"/>
</dbReference>
<evidence type="ECO:0000313" key="9">
    <source>
        <dbReference type="Proteomes" id="UP001146336"/>
    </source>
</evidence>
<name>A0ABT6D4J9_9LACO</name>
<dbReference type="NCBIfam" id="TIGR03715">
    <property type="entry name" value="KxYKxGKxW"/>
    <property type="match status" value="1"/>
</dbReference>
<dbReference type="SUPFAM" id="SSF48371">
    <property type="entry name" value="ARM repeat"/>
    <property type="match status" value="1"/>
</dbReference>
<feature type="domain" description="Mucin binding" evidence="7">
    <location>
        <begin position="2519"/>
        <end position="2592"/>
    </location>
</feature>
<dbReference type="EMBL" id="JAOZFC020000001">
    <property type="protein sequence ID" value="MDF9299415.1"/>
    <property type="molecule type" value="Genomic_DNA"/>
</dbReference>
<dbReference type="Pfam" id="PF06458">
    <property type="entry name" value="MucBP"/>
    <property type="match status" value="2"/>
</dbReference>
<feature type="compositionally biased region" description="Basic and acidic residues" evidence="4">
    <location>
        <begin position="2846"/>
        <end position="2856"/>
    </location>
</feature>
<evidence type="ECO:0000259" key="6">
    <source>
        <dbReference type="Pfam" id="PF06458"/>
    </source>
</evidence>
<feature type="region of interest" description="Disordered" evidence="4">
    <location>
        <begin position="2734"/>
        <end position="2753"/>
    </location>
</feature>
<gene>
    <name evidence="8" type="ORF">OIT47_003770</name>
</gene>
<keyword evidence="3" id="KW-0175">Coiled coil</keyword>
<feature type="coiled-coil region" evidence="3">
    <location>
        <begin position="3940"/>
        <end position="3967"/>
    </location>
</feature>
<feature type="coiled-coil region" evidence="3">
    <location>
        <begin position="3151"/>
        <end position="3216"/>
    </location>
</feature>
<evidence type="ECO:0000256" key="1">
    <source>
        <dbReference type="ARBA" id="ARBA00022729"/>
    </source>
</evidence>
<proteinExistence type="predicted"/>
<evidence type="ECO:0000256" key="4">
    <source>
        <dbReference type="SAM" id="MobiDB-lite"/>
    </source>
</evidence>
<feature type="domain" description="MucBP" evidence="6">
    <location>
        <begin position="349"/>
        <end position="422"/>
    </location>
</feature>
<dbReference type="Pfam" id="PF19258">
    <property type="entry name" value="KxYKxGKxW_sig"/>
    <property type="match status" value="1"/>
</dbReference>
<keyword evidence="1" id="KW-0732">Signal</keyword>
<feature type="region of interest" description="Disordered" evidence="4">
    <location>
        <begin position="2969"/>
        <end position="2989"/>
    </location>
</feature>
<dbReference type="Gene3D" id="3.10.20.320">
    <property type="entry name" value="Putative peptidoglycan bound protein (lpxtg motif)"/>
    <property type="match status" value="2"/>
</dbReference>
<dbReference type="InterPro" id="IPR009459">
    <property type="entry name" value="MucBP_dom"/>
</dbReference>
<dbReference type="Pfam" id="PF17965">
    <property type="entry name" value="MucBP_2"/>
    <property type="match status" value="1"/>
</dbReference>
<feature type="domain" description="MucBP" evidence="6">
    <location>
        <begin position="931"/>
        <end position="996"/>
    </location>
</feature>
<feature type="transmembrane region" description="Helical" evidence="5">
    <location>
        <begin position="4168"/>
        <end position="4187"/>
    </location>
</feature>
<evidence type="ECO:0000259" key="7">
    <source>
        <dbReference type="Pfam" id="PF17965"/>
    </source>
</evidence>
<feature type="coiled-coil region" evidence="3">
    <location>
        <begin position="3347"/>
        <end position="3382"/>
    </location>
</feature>
<protein>
    <submittedName>
        <fullName evidence="8">KxYKxGKxW signal peptide domain-containing protein</fullName>
    </submittedName>
</protein>
<sequence>MGETKTRKKMYKSGKFWVAAGLTALSVGVVSSAPQIARLARDVSDEAASAATINSPLTIDQVTDADTQAGVSRSVNWNGSNAWNYSDVTGLGTYNGSTWSADRAYGSTLYKDPAGAYYTKLVANGASTAGYAYLTRQFDATQPFTVKGYLHPNVRDADTWLTRDYSDWTGLVLTPTDPNKIASSYDFTAKGGGGLGIEGMKNAYALGIDFHKNSDKNDPAEGPFGALRTTNSSGTLMATQGKISGVSNSATYTDGYNLSNWNSTIYYELTWNPTGGPNGGPSIKATMKTTSTRNSESASWTVDTAAAKVTLAPATALTVGLNAINGQNKNDQYASFDSVSGVLSTGTTTVKYVDANGNTIKPSTSFVTAVGEVVGITGLSSDASTADYTFGAPTIRGYKVASATNSVKVSQSSTGNVITIKYNALPRQESIIQTDTPALWSDSSVITSYWSVDQDNPLGGSASVAQSIVDDSLIRSGYSYYVTDPNGSNYSTMSSAYAAGTNVWDSTSNSAGVQSDATPQTWTVKYMPDYQGAYLYTQNFSYANGSYVAGTSTYKDAAGGRTGNAINFATKDSNLPKSGYTYTVTGPDNVTYSTLDSAIAANSFDSTNNRDANGSQLASSDTSYQSFVVNYTPATQTTSLVVDSNSPVKAGSVLASSLGATSATLSLPYTDANLTTAGYSYVVKGPNGSTYATLSSAVAANSIYDATNNSGTTDSSAQVFTVSYVGAYQAAAVKYDPNGPISAGSTLTSASGTTGGTISFATNDTSLVKAGYTYTVKYTGTDAPDSTAYTTLSSAVAAHPRYDSTSNSGSSDTSSQAFVVTYKTNQYASLFTDSADNSGNSVLSYSAVNETTNGPASSAISFKTTDSQLAKSGYTYVVNALNAAGSVINSYTTLTSAVAANKYDNTSNAANATTDAQVQRFKVVYAPMTAKVTYNYVDQSGKVISTARSTNGYVGSKIPDGAMTIAGYTLVGPDANSDADGLFDADLDSVITYVYKPQYQAANLVVDSASPISANSAVESASGVTSGSLAFSTADSQLAKTGYTYVVYGPKGDSYATLTAALKANSLYDNTENGSASADSSAQTFRVSYTADAQSAYIRVQQNSPVKAGSSVANITGVTSQTMSFGVTDADLATSGYTYTVGYGYDVNNTVWYSTLSQALAANSTFDNTDNTGTTDAAAQRFVVLYAPMSQAASVVVDANSPISAGSTALSANGSTGSAISFTADSSYATLDSQLAKSGYTYTVKYGSDTTAYTTLSSALSAHSYYNANNTASGTSDANPDMFTVSYKAASQSAVVNVAGTSPIKANSKVDSAAGVTSGALSFATSDASLAVAGYTYTVTGPDGKTYTTLSSAVAANSIFDNTTNTGSTDSAIQSFTVSYKAAYQSAALVVDADSPISANSSLASAAGVTKGAVSFAKTDSQLAVQGYTYVVYAANGSSYATLTAAMAANGTFDDTDNGTATSDGSAQVFRVSYKADSQQAKVTVGLESPISAGSVIDSAAGPTSGAIAFGTVTDSYLYTQGYHYTVSGPDGTSYSTLSQAIAANSAYDNTDNTGSTDSKPQTFTVNYTADMQRASLGVTSNSPVSAGSWLASISGGTATSMPFSIADASLAVSGYTYRVMGPDGEWYATLAAAQSANTTFDNTSNADDSDTETQNFMISYAPMSQAATIVGAANSPIQKGKTIESASGLTGSAIAFSNTDATLARSGYRYVVYMGSDGATTYSTLSAAMAANTVYDNTNNTGSSDAAPQVFTVSYIADYQSANLVIGGATQISSGVTLDSAAGVTSGQVSFATTDSALDIDGYRYIVKAPNGNTYNTLASALTGMTGLYDNTNNATDSDAAPQTYTVEYSAITQTAEVVVGETGDEYSGRVVEEVTGDTGAALGLKTTDESLHAMEMTHGYTYNVTVQNADGTWVTDETGAKKVYATLDEAVAANNSFDAVDTGIKKFVLNPTPSYQESQLVVSSDSPISAGAAVEKASGVTKAPISYATTDTDLAVDGYQYNVSIVRPDGTSQAYANLSAAVAAEAAYDNTSNGDAQSDSSAQSFIVSYKADYQSANISFDGAPMSSIAAAGVTSGVYTSTYTAPEGYYFEASGQPSGASVAADGRTATFTFTYDNTNNASASDSAAQDFTLQLAPASQSGQISFVYSGAIGSPTTPDPIAVAGVTGDTREGTIKAPSGYYIVAIAGDTYSVTYANEQHDTVTYALIMDDTDNGNETTDKKPQNLVITLAPTNQKATVTQHMPDGTTTVTDTQNGKTAESYGYTYTAPAGYYVVSGAVSTASGITADIATDGKTVSLDGNFDDSTNTGDAGTDTAPQNTDITLTQSKQQAQFEINVPDGATSVSAKSEVVDGLTGDEINAPTGYTDADLATPGYTYTVTGPDGSKYDTMVEALAATSNFDNTNNGSGEDSDVQKFVITYVADDQTATITQQYADGATNTPAFPQADETLNGKTDQQTSGTITAPAGYEISNITAADGVTWSLSDDKQTATYTVVYDATADNDKSSQATVVTYTPLPQTVDVMFFDEVGRPLTSDTGVTGHTLNGVTNETVNYQDADLVKDEQIAGYSKVVDNTADNVNFDDDTAVDQKVRYVYRDVQAPTVTTTKTALTTSKAGMPADEATFLADVGFSTTDNQQHGDSTIKTDYETIAALVAEDGKPRDVTITVTDATGNKTTKTVTLSLIDTAPVSQEQAVKDAQKALDDLAKDPNTTADQQTAAEEALQDAINQAIGDREDAETAGDDALNSPDTTAVATDDAVADAMAKLDKAMTDADNDQGTTQAIKDATDALENAVARAEAKAVDTAPVSQEPGVQDAQSALNDVLNDPNATTEAIDQAKQALQDAVADAKSERDKANNDANTTVSQVTDSKDDAVKQAVADLEAAQKDAANNVGTTQAIEDARQAVIDAVKDAGETALAQDATPVQNEASVIDKKQALEDVLNNPESTPDEIVKATNDYNDAVEQAKADRDAANEAAQDEIATAGSSHQANDQSVIDATKNLQDLIDKAKTGDAGALTEDIEKATQALKDAVAAAGGAQEAARADAAKALNETSPVSYEPDVQSKIDDLQKLLDDPASTADQINDATEALRSATETAINQRTATDDDAKAAINAANGSNQADEPAVQAAEKALQDLVDQAQTDTPDALTADIQQAIKNLQDAVSQAAESQADARQAAEAALQATSPVSNEAATADAISKLQEVLNDTNSTAEEIKQATNAVTEATANDKASRDETNRQADDAVTAAKTSDQATEPEVIAAIKKLQDAQAVAAADSPAALTADIQKAIDDLAAAQETAKQNQTAARDAAADAIEATKPVSNESTVLKAHDALQKWLDNPASSTADIDKATKALTEANQAEQAKRDAINDEADKYESKVEASSTQNEPTVQAALAALNEIQEEAATDTPDALTADIAAALDALQTAVVQAAKEQAEARDNAADALARTAPVSNEKAVADAISALNKVLDDPAATTEDIKNATQNLMNATSDDKVTRTTANTNAQNAITDASNTPQADEPAVQDAIAKLQDVMKQAANDDSDALTADIDAARNALKQAVADAKAAQEQARKDAAVAIASANPVSHELGTAQAISSIEAILTDPNSTTAEIQAATKNLNAAIGADKTDRDAANTAGTQAIADAQGSDQSAEPSVQAAINNLKDVMATAATDSDSALTKDIQAAIDALQTAQTTAANNQQAARDDAQDALSKTAPVSHEPAVADAISNLQKLLDDPTSTTKSIADATQALRDAVATAQPLRDAANEAADAAAAAVPTDLAKEPTVQAALDALNEIQKQAAADQDGNLTKDIEAATKALQDAIATANTSRETARNAANELMGKTAPVSHEAKVATAKDALQKLLDDPTSTTADIENATAALRDALQPVGAARTQANDTAKSLIDIVKQSAAGQVPAVQEAMKKLQDIMNRAAGDNADALTADIEAATKALETAVATANNAIEAARNAANDLLGKTAPVSNEAEVANAITALKKILDDPNASAEQIASATKALQTALGDAKAKRTDANQSADKAIASAKNSSVAGDPAVQKALDRLQAILEAAAKDSSSNLTADIEAAIKALQAAVTEAEARNVVVPPVQHPTNHSAPTPAPVVKTVTETKTETQMPVTPGTTEETVYAAQPAAVQAQTPTVYALPYATESNRIGTLPNTGYKDDWRLMALGIFLFSSTLLLLAAKRRKKDEED</sequence>
<reference evidence="8" key="1">
    <citation type="submission" date="2023-03" db="EMBL/GenBank/DDBJ databases">
        <title>Comparative genomics of Weissella fermenti BK2, and weissella type species.</title>
        <authorList>
            <person name="Lee J.K."/>
            <person name="Baek J.H."/>
            <person name="Kim J.M."/>
            <person name="Choi D.G."/>
            <person name="Jeon C.O."/>
        </authorList>
    </citation>
    <scope>NUCLEOTIDE SEQUENCE</scope>
    <source>
        <strain evidence="8">BK2</strain>
    </source>
</reference>
<feature type="compositionally biased region" description="Polar residues" evidence="4">
    <location>
        <begin position="2857"/>
        <end position="2867"/>
    </location>
</feature>